<dbReference type="EMBL" id="FNSD01000001">
    <property type="protein sequence ID" value="SEB82960.1"/>
    <property type="molecule type" value="Genomic_DNA"/>
</dbReference>
<dbReference type="Pfam" id="PF06271">
    <property type="entry name" value="RDD"/>
    <property type="match status" value="1"/>
</dbReference>
<keyword evidence="4 6" id="KW-0472">Membrane</keyword>
<evidence type="ECO:0000313" key="9">
    <source>
        <dbReference type="Proteomes" id="UP000182409"/>
    </source>
</evidence>
<dbReference type="AlphaFoldDB" id="A0A1H4MIL5"/>
<reference evidence="8 9" key="1">
    <citation type="submission" date="2016-10" db="EMBL/GenBank/DDBJ databases">
        <authorList>
            <person name="de Groot N.N."/>
        </authorList>
    </citation>
    <scope>NUCLEOTIDE SEQUENCE [LARGE SCALE GENOMIC DNA]</scope>
    <source>
        <strain evidence="8 9">AB35.6</strain>
    </source>
</reference>
<evidence type="ECO:0000256" key="1">
    <source>
        <dbReference type="ARBA" id="ARBA00004141"/>
    </source>
</evidence>
<keyword evidence="3 6" id="KW-1133">Transmembrane helix</keyword>
<evidence type="ECO:0000256" key="2">
    <source>
        <dbReference type="ARBA" id="ARBA00022692"/>
    </source>
</evidence>
<protein>
    <submittedName>
        <fullName evidence="8">Uncharacterized membrane protein YckC, RDD family</fullName>
    </submittedName>
</protein>
<sequence length="456" mass="49210">MSTASPLPLQPLPTSTLSEDEARALKQQVANRLAEHRQRRPRPHESQPSLPLENAPTSRYRVADQVAARFAQSLSYRDFLQQEAEQAIRQAEAAAEVARRSAEAITAVQQELLDEIHHWDTEAGAPPAGPAEVITFAPTTEESSVPLRSEAAVELRSEATVVLRSEAIASEPQDLSPTISTPAVTTPAIFGSITGSFADSLPAATIRTSYVASIGDGTAEEYIVEPVEPAVALPANLIEFPRQLVAARRARPRLAEGPLRDEADNSPERAQLRIFEVEASSVSIEPMTDSVLPEWHTIRLEAQLQTRTTDDADSGISFGIPLHVAPISQRIMAATVDGCCIATGFLAAVAVAAYASPSLPTGIPAAIAAAGSLFAFALMYLTLFFSLSGITPGMRYARIAFCTFNDENPSRSAMRRRIFALLLAGAPVGLGLVWACMDEDKLGWHDRISRMYPRAY</sequence>
<feature type="transmembrane region" description="Helical" evidence="6">
    <location>
        <begin position="418"/>
        <end position="435"/>
    </location>
</feature>
<name>A0A1H4MIL5_9BACT</name>
<feature type="domain" description="RDD" evidence="7">
    <location>
        <begin position="324"/>
        <end position="449"/>
    </location>
</feature>
<evidence type="ECO:0000256" key="4">
    <source>
        <dbReference type="ARBA" id="ARBA00023136"/>
    </source>
</evidence>
<proteinExistence type="predicted"/>
<feature type="transmembrane region" description="Helical" evidence="6">
    <location>
        <begin position="361"/>
        <end position="385"/>
    </location>
</feature>
<feature type="transmembrane region" description="Helical" evidence="6">
    <location>
        <begin position="331"/>
        <end position="355"/>
    </location>
</feature>
<feature type="region of interest" description="Disordered" evidence="5">
    <location>
        <begin position="29"/>
        <end position="57"/>
    </location>
</feature>
<evidence type="ECO:0000256" key="3">
    <source>
        <dbReference type="ARBA" id="ARBA00022989"/>
    </source>
</evidence>
<organism evidence="8 9">
    <name type="scientific">Terriglobus roseus</name>
    <dbReference type="NCBI Taxonomy" id="392734"/>
    <lineage>
        <taxon>Bacteria</taxon>
        <taxon>Pseudomonadati</taxon>
        <taxon>Acidobacteriota</taxon>
        <taxon>Terriglobia</taxon>
        <taxon>Terriglobales</taxon>
        <taxon>Acidobacteriaceae</taxon>
        <taxon>Terriglobus</taxon>
    </lineage>
</organism>
<gene>
    <name evidence="8" type="ORF">SAMN05443244_1948</name>
</gene>
<evidence type="ECO:0000256" key="6">
    <source>
        <dbReference type="SAM" id="Phobius"/>
    </source>
</evidence>
<evidence type="ECO:0000256" key="5">
    <source>
        <dbReference type="SAM" id="MobiDB-lite"/>
    </source>
</evidence>
<dbReference type="Proteomes" id="UP000182409">
    <property type="component" value="Unassembled WGS sequence"/>
</dbReference>
<dbReference type="InterPro" id="IPR010432">
    <property type="entry name" value="RDD"/>
</dbReference>
<dbReference type="GO" id="GO:0016020">
    <property type="term" value="C:membrane"/>
    <property type="evidence" value="ECO:0007669"/>
    <property type="project" value="UniProtKB-SubCell"/>
</dbReference>
<comment type="subcellular location">
    <subcellularLocation>
        <location evidence="1">Membrane</location>
        <topology evidence="1">Multi-pass membrane protein</topology>
    </subcellularLocation>
</comment>
<evidence type="ECO:0000313" key="8">
    <source>
        <dbReference type="EMBL" id="SEB82960.1"/>
    </source>
</evidence>
<keyword evidence="2 6" id="KW-0812">Transmembrane</keyword>
<evidence type="ECO:0000259" key="7">
    <source>
        <dbReference type="Pfam" id="PF06271"/>
    </source>
</evidence>
<accession>A0A1H4MIL5</accession>